<proteinExistence type="predicted"/>
<accession>A0A0H5RVX2</accession>
<evidence type="ECO:0000313" key="1">
    <source>
        <dbReference type="EMBL" id="CRZ12899.1"/>
    </source>
</evidence>
<sequence>MAMRSVLDQLKALRDLRDDGTITEEEFIRHEREMIANVLADIDRETNSRTRSWLENQSTRDHEQRYEEDRRWSDVIDNPWPIYGNRQTAMTCVAFIGDVLLFRAGASAEMAIYNGAAAAIYAITTLFTDDP</sequence>
<protein>
    <recommendedName>
        <fullName evidence="2">SHOCT domain-containing protein</fullName>
    </recommendedName>
</protein>
<reference evidence="1" key="1">
    <citation type="submission" date="2015-04" db="EMBL/GenBank/DDBJ databases">
        <title>The genome sequence of the plant pathogenic Rhizarian Plasmodiophora brassicae reveals insights in its biotrophic life cycle and the origin of chitin synthesis.</title>
        <authorList>
            <person name="Schwelm A."/>
            <person name="Fogelqvist J."/>
            <person name="Knaust A."/>
            <person name="Julke S."/>
            <person name="Lilja T."/>
            <person name="Dhandapani V."/>
            <person name="Bonilla-Rosso G."/>
            <person name="Karlsson M."/>
            <person name="Shevchenko A."/>
            <person name="Choi S.R."/>
            <person name="Kim H.G."/>
            <person name="Park J.Y."/>
            <person name="Lim Y.P."/>
            <person name="Ludwig-Muller J."/>
            <person name="Dixelius C."/>
        </authorList>
    </citation>
    <scope>NUCLEOTIDE SEQUENCE</scope>
    <source>
        <tissue evidence="1">Potato root galls</tissue>
    </source>
</reference>
<organism evidence="1">
    <name type="scientific">Spongospora subterranea</name>
    <dbReference type="NCBI Taxonomy" id="70186"/>
    <lineage>
        <taxon>Eukaryota</taxon>
        <taxon>Sar</taxon>
        <taxon>Rhizaria</taxon>
        <taxon>Endomyxa</taxon>
        <taxon>Phytomyxea</taxon>
        <taxon>Plasmodiophorida</taxon>
        <taxon>Plasmodiophoridae</taxon>
        <taxon>Spongospora</taxon>
    </lineage>
</organism>
<dbReference type="EMBL" id="HACM01012457">
    <property type="protein sequence ID" value="CRZ12899.1"/>
    <property type="molecule type" value="Transcribed_RNA"/>
</dbReference>
<dbReference type="AlphaFoldDB" id="A0A0H5RVX2"/>
<name>A0A0H5RVX2_9EUKA</name>
<evidence type="ECO:0008006" key="2">
    <source>
        <dbReference type="Google" id="ProtNLM"/>
    </source>
</evidence>